<dbReference type="AlphaFoldDB" id="A0A336KIJ8"/>
<keyword evidence="1" id="KW-0732">Signal</keyword>
<evidence type="ECO:0000256" key="1">
    <source>
        <dbReference type="SAM" id="SignalP"/>
    </source>
</evidence>
<dbReference type="VEuPathDB" id="VectorBase:CSON010872"/>
<dbReference type="EMBL" id="UFQT01000450">
    <property type="protein sequence ID" value="SSX24486.1"/>
    <property type="molecule type" value="Genomic_DNA"/>
</dbReference>
<reference evidence="3" key="2">
    <citation type="submission" date="2018-07" db="EMBL/GenBank/DDBJ databases">
        <authorList>
            <person name="Quirk P.G."/>
            <person name="Krulwich T.A."/>
        </authorList>
    </citation>
    <scope>NUCLEOTIDE SEQUENCE</scope>
</reference>
<protein>
    <submittedName>
        <fullName evidence="2">CSON010872 protein</fullName>
    </submittedName>
</protein>
<evidence type="ECO:0000313" key="2">
    <source>
        <dbReference type="EMBL" id="SSX04121.1"/>
    </source>
</evidence>
<proteinExistence type="predicted"/>
<name>A0A336KIJ8_CULSO</name>
<feature type="chain" id="PRO_5036062036" evidence="1">
    <location>
        <begin position="22"/>
        <end position="282"/>
    </location>
</feature>
<dbReference type="OMA" id="RFDYENC"/>
<evidence type="ECO:0000313" key="3">
    <source>
        <dbReference type="EMBL" id="SSX24486.1"/>
    </source>
</evidence>
<organism evidence="2">
    <name type="scientific">Culicoides sonorensis</name>
    <name type="common">Biting midge</name>
    <dbReference type="NCBI Taxonomy" id="179676"/>
    <lineage>
        <taxon>Eukaryota</taxon>
        <taxon>Metazoa</taxon>
        <taxon>Ecdysozoa</taxon>
        <taxon>Arthropoda</taxon>
        <taxon>Hexapoda</taxon>
        <taxon>Insecta</taxon>
        <taxon>Pterygota</taxon>
        <taxon>Neoptera</taxon>
        <taxon>Endopterygota</taxon>
        <taxon>Diptera</taxon>
        <taxon>Nematocera</taxon>
        <taxon>Chironomoidea</taxon>
        <taxon>Ceratopogonidae</taxon>
        <taxon>Ceratopogoninae</taxon>
        <taxon>Culicoides</taxon>
        <taxon>Monoculicoides</taxon>
    </lineage>
</organism>
<accession>A0A336KIJ8</accession>
<sequence>MIVKNLWSLIVLVISLTYIEAKKSCDLNQCPGVQKLYGELGCTPIFNDNDCCPVKYECPDMQSLKKDKCYVDGEEYSVGEQVPDEKTNKYCVPSCYCSQYDPDIHAELRCSHYDCFENLHGRDADCTLTYEEDSCCSAGKLCGEEKAKAHKCYFENKEYLAGEKMYKGCYKCLCQPGFDNSTIVGNPHCKEIKCGFQLHYSSKLFDGCIPVYYENNKCCPISWRCPNSKKDKVVSTGRSDSNRDACTFGKLKIPVGDELNIHDDKVTCSCLTPPHAQCVQTE</sequence>
<dbReference type="EMBL" id="UFQS01000450">
    <property type="protein sequence ID" value="SSX04121.1"/>
    <property type="molecule type" value="Genomic_DNA"/>
</dbReference>
<feature type="signal peptide" evidence="1">
    <location>
        <begin position="1"/>
        <end position="21"/>
    </location>
</feature>
<reference evidence="2" key="1">
    <citation type="submission" date="2018-04" db="EMBL/GenBank/DDBJ databases">
        <authorList>
            <person name="Go L.Y."/>
            <person name="Mitchell J.A."/>
        </authorList>
    </citation>
    <scope>NUCLEOTIDE SEQUENCE</scope>
    <source>
        <tissue evidence="2">Whole organism</tissue>
    </source>
</reference>
<gene>
    <name evidence="2" type="primary">CSON010872</name>
</gene>